<dbReference type="InterPro" id="IPR022409">
    <property type="entry name" value="PKD/Chitinase_dom"/>
</dbReference>
<feature type="domain" description="PKD" evidence="2">
    <location>
        <begin position="28"/>
        <end position="110"/>
    </location>
</feature>
<feature type="signal peptide" evidence="1">
    <location>
        <begin position="1"/>
        <end position="18"/>
    </location>
</feature>
<dbReference type="InterPro" id="IPR000601">
    <property type="entry name" value="PKD_dom"/>
</dbReference>
<dbReference type="PANTHER" id="PTHR34512:SF30">
    <property type="entry name" value="OUTER MEMBRANE PROTEIN ASSEMBLY FACTOR BAMB"/>
    <property type="match status" value="1"/>
</dbReference>
<comment type="caution">
    <text evidence="3">The sequence shown here is derived from an EMBL/GenBank/DDBJ whole genome shotgun (WGS) entry which is preliminary data.</text>
</comment>
<dbReference type="Pfam" id="PF18911">
    <property type="entry name" value="PKD_4"/>
    <property type="match status" value="1"/>
</dbReference>
<proteinExistence type="predicted"/>
<dbReference type="InterPro" id="IPR035986">
    <property type="entry name" value="PKD_dom_sf"/>
</dbReference>
<dbReference type="InterPro" id="IPR011047">
    <property type="entry name" value="Quinoprotein_ADH-like_sf"/>
</dbReference>
<dbReference type="Pfam" id="PF13360">
    <property type="entry name" value="PQQ_2"/>
    <property type="match status" value="2"/>
</dbReference>
<dbReference type="Gene3D" id="2.40.128.630">
    <property type="match status" value="2"/>
</dbReference>
<gene>
    <name evidence="3" type="ORF">ACFQHR_04105</name>
</gene>
<dbReference type="CDD" id="cd00146">
    <property type="entry name" value="PKD"/>
    <property type="match status" value="1"/>
</dbReference>
<protein>
    <submittedName>
        <fullName evidence="3">PQQ-binding-like beta-propeller repeat protein</fullName>
    </submittedName>
</protein>
<evidence type="ECO:0000313" key="4">
    <source>
        <dbReference type="Proteomes" id="UP001596405"/>
    </source>
</evidence>
<dbReference type="SUPFAM" id="SSF50998">
    <property type="entry name" value="Quinoprotein alcohol dehydrogenase-like"/>
    <property type="match status" value="1"/>
</dbReference>
<organism evidence="3 4">
    <name type="scientific">Rufibacter roseus</name>
    <dbReference type="NCBI Taxonomy" id="1567108"/>
    <lineage>
        <taxon>Bacteria</taxon>
        <taxon>Pseudomonadati</taxon>
        <taxon>Bacteroidota</taxon>
        <taxon>Cytophagia</taxon>
        <taxon>Cytophagales</taxon>
        <taxon>Hymenobacteraceae</taxon>
        <taxon>Rufibacter</taxon>
    </lineage>
</organism>
<dbReference type="PROSITE" id="PS51257">
    <property type="entry name" value="PROKAR_LIPOPROTEIN"/>
    <property type="match status" value="1"/>
</dbReference>
<evidence type="ECO:0000313" key="3">
    <source>
        <dbReference type="EMBL" id="MFC6996791.1"/>
    </source>
</evidence>
<evidence type="ECO:0000256" key="1">
    <source>
        <dbReference type="SAM" id="SignalP"/>
    </source>
</evidence>
<sequence length="493" mass="51897">MKILFMSLLMGLSLYACKDDDMVDMAPPGVDFNYTPSSPVEGIEILFYSDPTEGSSPISEWHWEFGDANNSTSNKRNPYFTYTTAGTYTVKLTVKNQAGGSFEVSKTVEVAPPPKELITNIVWEFNNNTTVSKLNEGSSSPVIGDDGTIYYVEGNGSPVNTSKVVAVTDNGSTATLKWATATASYIANAPSIGPDGHIYVNTWQNANMVYKLNGATGEVMWTKGGRGASNTTPAVDTQGNIYHGSRLQSSDGGLYSWSPTGDKRWQIVNQGAFYTAPVLSKDETTVYALNTNEGKLWAVNTADGTMKWSESVGMGSGTHGSSLSMGADGTIYYTTNAHVVAITDNGATGSVKWSADVTGAAQSGVVIGPNGDLYTGAGAGLVSLNAATGGINWTYPLSTNESVPAVDVEGRVYIGATNGNLVVVSKDGILLKEIQLGDGVVNSPTIASDGTVYVEALSGANIKLFKIAVAESGPANSYWPMKGRNVKNTGQSK</sequence>
<dbReference type="SMART" id="SM00564">
    <property type="entry name" value="PQQ"/>
    <property type="match status" value="6"/>
</dbReference>
<dbReference type="InterPro" id="IPR002372">
    <property type="entry name" value="PQQ_rpt_dom"/>
</dbReference>
<dbReference type="InterPro" id="IPR015943">
    <property type="entry name" value="WD40/YVTN_repeat-like_dom_sf"/>
</dbReference>
<feature type="chain" id="PRO_5045496884" evidence="1">
    <location>
        <begin position="19"/>
        <end position="493"/>
    </location>
</feature>
<dbReference type="Gene3D" id="2.60.40.10">
    <property type="entry name" value="Immunoglobulins"/>
    <property type="match status" value="1"/>
</dbReference>
<dbReference type="InterPro" id="IPR018391">
    <property type="entry name" value="PQQ_b-propeller_rpt"/>
</dbReference>
<keyword evidence="1" id="KW-0732">Signal</keyword>
<dbReference type="Proteomes" id="UP001596405">
    <property type="component" value="Unassembled WGS sequence"/>
</dbReference>
<dbReference type="PROSITE" id="PS50093">
    <property type="entry name" value="PKD"/>
    <property type="match status" value="1"/>
</dbReference>
<dbReference type="SUPFAM" id="SSF49299">
    <property type="entry name" value="PKD domain"/>
    <property type="match status" value="1"/>
</dbReference>
<dbReference type="InterPro" id="IPR013783">
    <property type="entry name" value="Ig-like_fold"/>
</dbReference>
<dbReference type="EMBL" id="JBHSYQ010000003">
    <property type="protein sequence ID" value="MFC6996791.1"/>
    <property type="molecule type" value="Genomic_DNA"/>
</dbReference>
<dbReference type="SMART" id="SM00089">
    <property type="entry name" value="PKD"/>
    <property type="match status" value="1"/>
</dbReference>
<reference evidence="4" key="1">
    <citation type="journal article" date="2019" name="Int. J. Syst. Evol. Microbiol.">
        <title>The Global Catalogue of Microorganisms (GCM) 10K type strain sequencing project: providing services to taxonomists for standard genome sequencing and annotation.</title>
        <authorList>
            <consortium name="The Broad Institute Genomics Platform"/>
            <consortium name="The Broad Institute Genome Sequencing Center for Infectious Disease"/>
            <person name="Wu L."/>
            <person name="Ma J."/>
        </authorList>
    </citation>
    <scope>NUCLEOTIDE SEQUENCE [LARGE SCALE GENOMIC DNA]</scope>
    <source>
        <strain evidence="4">CGMCC 4.7393</strain>
    </source>
</reference>
<keyword evidence="4" id="KW-1185">Reference proteome</keyword>
<accession>A0ABW2DKJ4</accession>
<dbReference type="RefSeq" id="WP_161486761.1">
    <property type="nucleotide sequence ID" value="NZ_LRML01000013.1"/>
</dbReference>
<dbReference type="PANTHER" id="PTHR34512">
    <property type="entry name" value="CELL SURFACE PROTEIN"/>
    <property type="match status" value="1"/>
</dbReference>
<evidence type="ECO:0000259" key="2">
    <source>
        <dbReference type="PROSITE" id="PS50093"/>
    </source>
</evidence>
<dbReference type="Gene3D" id="2.130.10.10">
    <property type="entry name" value="YVTN repeat-like/Quinoprotein amine dehydrogenase"/>
    <property type="match status" value="1"/>
</dbReference>
<name>A0ABW2DKJ4_9BACT</name>